<evidence type="ECO:0000313" key="1">
    <source>
        <dbReference type="EMBL" id="KAI3773921.1"/>
    </source>
</evidence>
<evidence type="ECO:0000313" key="2">
    <source>
        <dbReference type="Proteomes" id="UP001056120"/>
    </source>
</evidence>
<comment type="caution">
    <text evidence="1">The sequence shown here is derived from an EMBL/GenBank/DDBJ whole genome shotgun (WGS) entry which is preliminary data.</text>
</comment>
<organism evidence="1 2">
    <name type="scientific">Smallanthus sonchifolius</name>
    <dbReference type="NCBI Taxonomy" id="185202"/>
    <lineage>
        <taxon>Eukaryota</taxon>
        <taxon>Viridiplantae</taxon>
        <taxon>Streptophyta</taxon>
        <taxon>Embryophyta</taxon>
        <taxon>Tracheophyta</taxon>
        <taxon>Spermatophyta</taxon>
        <taxon>Magnoliopsida</taxon>
        <taxon>eudicotyledons</taxon>
        <taxon>Gunneridae</taxon>
        <taxon>Pentapetalae</taxon>
        <taxon>asterids</taxon>
        <taxon>campanulids</taxon>
        <taxon>Asterales</taxon>
        <taxon>Asteraceae</taxon>
        <taxon>Asteroideae</taxon>
        <taxon>Heliantheae alliance</taxon>
        <taxon>Millerieae</taxon>
        <taxon>Smallanthus</taxon>
    </lineage>
</organism>
<sequence length="113" mass="13441">MADEGCVHKLFVNGLGYVHSDIYKENVKGKARQDQLKKRYQVFARAEGESLTEQYHRYVELINDLNDVDIEYEKSKVMDKFLNAQPQEWEIYKHNIRNKRLEFNSLEDLCAKL</sequence>
<reference evidence="1 2" key="2">
    <citation type="journal article" date="2022" name="Mol. Ecol. Resour.">
        <title>The genomes of chicory, endive, great burdock and yacon provide insights into Asteraceae paleo-polyploidization history and plant inulin production.</title>
        <authorList>
            <person name="Fan W."/>
            <person name="Wang S."/>
            <person name="Wang H."/>
            <person name="Wang A."/>
            <person name="Jiang F."/>
            <person name="Liu H."/>
            <person name="Zhao H."/>
            <person name="Xu D."/>
            <person name="Zhang Y."/>
        </authorList>
    </citation>
    <scope>NUCLEOTIDE SEQUENCE [LARGE SCALE GENOMIC DNA]</scope>
    <source>
        <strain evidence="2">cv. Yunnan</strain>
        <tissue evidence="1">Leaves</tissue>
    </source>
</reference>
<proteinExistence type="predicted"/>
<dbReference type="EMBL" id="CM042033">
    <property type="protein sequence ID" value="KAI3773921.1"/>
    <property type="molecule type" value="Genomic_DNA"/>
</dbReference>
<name>A0ACB9FT44_9ASTR</name>
<accession>A0ACB9FT44</accession>
<keyword evidence="2" id="KW-1185">Reference proteome</keyword>
<reference evidence="2" key="1">
    <citation type="journal article" date="2022" name="Mol. Ecol. Resour.">
        <title>The genomes of chicory, endive, great burdock and yacon provide insights into Asteraceae palaeo-polyploidization history and plant inulin production.</title>
        <authorList>
            <person name="Fan W."/>
            <person name="Wang S."/>
            <person name="Wang H."/>
            <person name="Wang A."/>
            <person name="Jiang F."/>
            <person name="Liu H."/>
            <person name="Zhao H."/>
            <person name="Xu D."/>
            <person name="Zhang Y."/>
        </authorList>
    </citation>
    <scope>NUCLEOTIDE SEQUENCE [LARGE SCALE GENOMIC DNA]</scope>
    <source>
        <strain evidence="2">cv. Yunnan</strain>
    </source>
</reference>
<protein>
    <submittedName>
        <fullName evidence="1">Uncharacterized protein</fullName>
    </submittedName>
</protein>
<gene>
    <name evidence="1" type="ORF">L1987_48460</name>
</gene>
<dbReference type="Proteomes" id="UP001056120">
    <property type="component" value="Linkage Group LG16"/>
</dbReference>